<evidence type="ECO:0000256" key="1">
    <source>
        <dbReference type="SAM" id="Phobius"/>
    </source>
</evidence>
<dbReference type="EMBL" id="RJQC01000001">
    <property type="protein sequence ID" value="RNM31489.1"/>
    <property type="molecule type" value="Genomic_DNA"/>
</dbReference>
<dbReference type="RefSeq" id="WP_128519651.1">
    <property type="nucleotide sequence ID" value="NZ_CAUWBR010000020.1"/>
</dbReference>
<evidence type="ECO:0000313" key="3">
    <source>
        <dbReference type="Proteomes" id="UP000276568"/>
    </source>
</evidence>
<keyword evidence="1" id="KW-0812">Transmembrane</keyword>
<accession>A0A3N0I3A2</accession>
<gene>
    <name evidence="2" type="ORF">EDX97_02725</name>
</gene>
<comment type="caution">
    <text evidence="2">The sequence shown here is derived from an EMBL/GenBank/DDBJ whole genome shotgun (WGS) entry which is preliminary data.</text>
</comment>
<name>A0A3N0I3A2_9FIRM</name>
<feature type="transmembrane region" description="Helical" evidence="1">
    <location>
        <begin position="137"/>
        <end position="155"/>
    </location>
</feature>
<dbReference type="PANTHER" id="PTHR31446:SF29">
    <property type="entry name" value="ACID PHOSPHATASE_VANADIUM-DEPENDENT HALOPEROXIDASE-RELATED PROTEIN"/>
    <property type="match status" value="1"/>
</dbReference>
<feature type="transmembrane region" description="Helical" evidence="1">
    <location>
        <begin position="67"/>
        <end position="87"/>
    </location>
</feature>
<dbReference type="OrthoDB" id="9792681at2"/>
<feature type="transmembrane region" description="Helical" evidence="1">
    <location>
        <begin position="7"/>
        <end position="30"/>
    </location>
</feature>
<keyword evidence="3" id="KW-1185">Reference proteome</keyword>
<evidence type="ECO:0000313" key="2">
    <source>
        <dbReference type="EMBL" id="RNM31489.1"/>
    </source>
</evidence>
<dbReference type="Proteomes" id="UP000276568">
    <property type="component" value="Unassembled WGS sequence"/>
</dbReference>
<dbReference type="InterPro" id="IPR003832">
    <property type="entry name" value="DUF212"/>
</dbReference>
<sequence>MTIPASLFPLVTALVCNLIAQVLKTIFYYLKSGEWDLHWVVASGGFPSSHSSTVTGLSMAIGIQEGFNSALFAVTAIFAFIVMYDACHVRYYSGKNIELTQQLIKDLKDEAKINIDYDEPIYKEQLKAVLGHKFTEVIGGFIIGLLIPLIISPLFL</sequence>
<keyword evidence="1" id="KW-0472">Membrane</keyword>
<protein>
    <submittedName>
        <fullName evidence="2">Divergent PAP2 family protein</fullName>
    </submittedName>
</protein>
<reference evidence="2 3" key="1">
    <citation type="submission" date="2018-11" db="EMBL/GenBank/DDBJ databases">
        <title>Clostridium sp. nov., a member of the family Erysipelotrichaceae isolated from pig faeces.</title>
        <authorList>
            <person name="Chang Y.-H."/>
        </authorList>
    </citation>
    <scope>NUCLEOTIDE SEQUENCE [LARGE SCALE GENOMIC DNA]</scope>
    <source>
        <strain evidence="2 3">YH-panp20</strain>
    </source>
</reference>
<organism evidence="2 3">
    <name type="scientific">Absicoccus porci</name>
    <dbReference type="NCBI Taxonomy" id="2486576"/>
    <lineage>
        <taxon>Bacteria</taxon>
        <taxon>Bacillati</taxon>
        <taxon>Bacillota</taxon>
        <taxon>Erysipelotrichia</taxon>
        <taxon>Erysipelotrichales</taxon>
        <taxon>Erysipelotrichaceae</taxon>
        <taxon>Absicoccus</taxon>
    </lineage>
</organism>
<dbReference type="Pfam" id="PF02681">
    <property type="entry name" value="DUF212"/>
    <property type="match status" value="1"/>
</dbReference>
<dbReference type="PANTHER" id="PTHR31446">
    <property type="entry name" value="ACID PHOSPHATASE/VANADIUM-DEPENDENT HALOPEROXIDASE-RELATED PROTEIN"/>
    <property type="match status" value="1"/>
</dbReference>
<keyword evidence="1" id="KW-1133">Transmembrane helix</keyword>
<dbReference type="AlphaFoldDB" id="A0A3N0I3A2"/>
<proteinExistence type="predicted"/>